<accession>A0A975UUL2</accession>
<organism evidence="2 3">
    <name type="scientific">Pseudomonas phage UAVern</name>
    <dbReference type="NCBI Taxonomy" id="2856997"/>
    <lineage>
        <taxon>Viruses</taxon>
        <taxon>Duplodnaviria</taxon>
        <taxon>Heunggongvirae</taxon>
        <taxon>Uroviricota</taxon>
        <taxon>Caudoviricetes</taxon>
        <taxon>Vandenendeviridae</taxon>
        <taxon>Gorskivirinae</taxon>
        <taxon>Uavernvirus</taxon>
        <taxon>Uavernvirus uavern</taxon>
    </lineage>
</organism>
<evidence type="ECO:0000256" key="1">
    <source>
        <dbReference type="SAM" id="Coils"/>
    </source>
</evidence>
<reference evidence="2" key="1">
    <citation type="submission" date="2021-07" db="EMBL/GenBank/DDBJ databases">
        <title>Complete genome sequence and phylogenomic analysis of the two lytic bacteriophage isolated from terrestrial biotopes of Antarctica.</title>
        <authorList>
            <person name="Holovan V."/>
            <person name="Rabalski L."/>
            <person name="Zlatohurska M."/>
            <person name="Andriichuk O."/>
            <person name="Budzanivska I."/>
            <person name="Shevchenko O."/>
            <person name="Gupalo A."/>
        </authorList>
    </citation>
    <scope>NUCLEOTIDE SEQUENCE</scope>
</reference>
<keyword evidence="1" id="KW-0175">Coiled coil</keyword>
<name>A0A975UUL2_9CAUD</name>
<feature type="coiled-coil region" evidence="1">
    <location>
        <begin position="106"/>
        <end position="133"/>
    </location>
</feature>
<sequence>MRKPTRSTLNEFPLGSVVEVTNSGHGYSTYKDMAEFMGLTAWGETHSQARYPKDGATYHVIAKAIHESPEYGEVLGLQAEDGTQCLIGVAGVKLIAAPVLSLSAQVAAIEAQLAAVTKERDELKEQVATVRRLFAAQ</sequence>
<proteinExistence type="predicted"/>
<dbReference type="Proteomes" id="UP001058093">
    <property type="component" value="Segment"/>
</dbReference>
<keyword evidence="3" id="KW-1185">Reference proteome</keyword>
<evidence type="ECO:0000313" key="3">
    <source>
        <dbReference type="Proteomes" id="UP001058093"/>
    </source>
</evidence>
<protein>
    <submittedName>
        <fullName evidence="2">Uncharacterized protein</fullName>
    </submittedName>
</protein>
<gene>
    <name evidence="2" type="ORF">uav_028</name>
</gene>
<evidence type="ECO:0000313" key="2">
    <source>
        <dbReference type="EMBL" id="QYW06560.1"/>
    </source>
</evidence>
<dbReference type="EMBL" id="MZ605293">
    <property type="protein sequence ID" value="QYW06560.1"/>
    <property type="molecule type" value="Genomic_DNA"/>
</dbReference>